<accession>A0A4Q2U468</accession>
<dbReference type="SMART" id="SM00267">
    <property type="entry name" value="GGDEF"/>
    <property type="match status" value="1"/>
</dbReference>
<dbReference type="CDD" id="cd12914">
    <property type="entry name" value="PDC1_DGC_like"/>
    <property type="match status" value="1"/>
</dbReference>
<evidence type="ECO:0000256" key="3">
    <source>
        <dbReference type="SAM" id="MobiDB-lite"/>
    </source>
</evidence>
<dbReference type="Pfam" id="PF22588">
    <property type="entry name" value="dCache_1_like"/>
    <property type="match status" value="1"/>
</dbReference>
<evidence type="ECO:0000256" key="2">
    <source>
        <dbReference type="ARBA" id="ARBA00034247"/>
    </source>
</evidence>
<dbReference type="GO" id="GO:0052621">
    <property type="term" value="F:diguanylate cyclase activity"/>
    <property type="evidence" value="ECO:0007669"/>
    <property type="project" value="UniProtKB-EC"/>
</dbReference>
<dbReference type="InterPro" id="IPR000160">
    <property type="entry name" value="GGDEF_dom"/>
</dbReference>
<reference evidence="5 6" key="1">
    <citation type="submission" date="2018-12" db="EMBL/GenBank/DDBJ databases">
        <authorList>
            <person name="Grouzdev D.S."/>
            <person name="Krutkina M.S."/>
        </authorList>
    </citation>
    <scope>NUCLEOTIDE SEQUENCE [LARGE SCALE GENOMIC DNA]</scope>
    <source>
        <strain evidence="5 6">RmlP026</strain>
    </source>
</reference>
<evidence type="ECO:0000259" key="4">
    <source>
        <dbReference type="PROSITE" id="PS50887"/>
    </source>
</evidence>
<dbReference type="GO" id="GO:1902201">
    <property type="term" value="P:negative regulation of bacterial-type flagellum-dependent cell motility"/>
    <property type="evidence" value="ECO:0007669"/>
    <property type="project" value="TreeGrafter"/>
</dbReference>
<dbReference type="GO" id="GO:0043709">
    <property type="term" value="P:cell adhesion involved in single-species biofilm formation"/>
    <property type="evidence" value="ECO:0007669"/>
    <property type="project" value="TreeGrafter"/>
</dbReference>
<evidence type="ECO:0000313" key="5">
    <source>
        <dbReference type="EMBL" id="RYC31152.1"/>
    </source>
</evidence>
<dbReference type="EC" id="2.7.7.65" evidence="1"/>
<dbReference type="NCBIfam" id="TIGR00254">
    <property type="entry name" value="GGDEF"/>
    <property type="match status" value="1"/>
</dbReference>
<sequence length="479" mass="51198">MVVFAVVLADSRADARRAAEAAEGNLTTALARDLDRNVELLDLSIQAARDAWSDPRIRALDPELRQLVVFDHSATASFIDAILVVDRTGAVVADSHSATPPTREFREADFFKAQASRDVGLYIGRPMHVPGKPDWHVAFSRRITADDGSFGGVAVGFLNLGYLTETYQHLPLGPGGVLLLLNADGTLLVREPELRGAIGRSLKGNPVFDRMIGPDTGAFEGVSSLDGQSRLFAFRRVGILPLIQAVAATTDAVYAGWRIKATVLGAVMAALCSGILALLFGLKGELQHRVAAERALDVLASTDPLTGLANRRRFFERAAARCDAAARDGVPLSVLMIDADHFKSFNDLYGHVAGDRVLVALARAIEGEMRVGVDVAARYGGEEFIVLLPGLGRREAFAVAEAIRGAVARMAEPHERATAGIVTVSTGLASAEAGTPPDLRILVEAADAELYRSKRDGRNRSSGGERVAARYPRPEPQPA</sequence>
<evidence type="ECO:0000313" key="6">
    <source>
        <dbReference type="Proteomes" id="UP000290759"/>
    </source>
</evidence>
<protein>
    <recommendedName>
        <fullName evidence="1">diguanylate cyclase</fullName>
        <ecNumber evidence="1">2.7.7.65</ecNumber>
    </recommendedName>
</protein>
<organism evidence="5 6">
    <name type="scientific">Lichenibacterium minor</name>
    <dbReference type="NCBI Taxonomy" id="2316528"/>
    <lineage>
        <taxon>Bacteria</taxon>
        <taxon>Pseudomonadati</taxon>
        <taxon>Pseudomonadota</taxon>
        <taxon>Alphaproteobacteria</taxon>
        <taxon>Hyphomicrobiales</taxon>
        <taxon>Lichenihabitantaceae</taxon>
        <taxon>Lichenibacterium</taxon>
    </lineage>
</organism>
<dbReference type="AlphaFoldDB" id="A0A4Q2U468"/>
<dbReference type="InterPro" id="IPR054327">
    <property type="entry name" value="His-kinase-like_sensor"/>
</dbReference>
<dbReference type="InterPro" id="IPR050469">
    <property type="entry name" value="Diguanylate_Cyclase"/>
</dbReference>
<dbReference type="PROSITE" id="PS50887">
    <property type="entry name" value="GGDEF"/>
    <property type="match status" value="1"/>
</dbReference>
<dbReference type="Gene3D" id="3.30.450.20">
    <property type="entry name" value="PAS domain"/>
    <property type="match status" value="2"/>
</dbReference>
<dbReference type="CDD" id="cd12915">
    <property type="entry name" value="PDC2_DGC_like"/>
    <property type="match status" value="1"/>
</dbReference>
<dbReference type="InterPro" id="IPR043128">
    <property type="entry name" value="Rev_trsase/Diguanyl_cyclase"/>
</dbReference>
<dbReference type="Proteomes" id="UP000290759">
    <property type="component" value="Unassembled WGS sequence"/>
</dbReference>
<dbReference type="Pfam" id="PF00990">
    <property type="entry name" value="GGDEF"/>
    <property type="match status" value="1"/>
</dbReference>
<keyword evidence="6" id="KW-1185">Reference proteome</keyword>
<dbReference type="SUPFAM" id="SSF55073">
    <property type="entry name" value="Nucleotide cyclase"/>
    <property type="match status" value="1"/>
</dbReference>
<dbReference type="PANTHER" id="PTHR45138">
    <property type="entry name" value="REGULATORY COMPONENTS OF SENSORY TRANSDUCTION SYSTEM"/>
    <property type="match status" value="1"/>
</dbReference>
<dbReference type="InterPro" id="IPR029787">
    <property type="entry name" value="Nucleotide_cyclase"/>
</dbReference>
<dbReference type="Gene3D" id="3.30.70.270">
    <property type="match status" value="1"/>
</dbReference>
<dbReference type="CDD" id="cd01949">
    <property type="entry name" value="GGDEF"/>
    <property type="match status" value="1"/>
</dbReference>
<comment type="catalytic activity">
    <reaction evidence="2">
        <text>2 GTP = 3',3'-c-di-GMP + 2 diphosphate</text>
        <dbReference type="Rhea" id="RHEA:24898"/>
        <dbReference type="ChEBI" id="CHEBI:33019"/>
        <dbReference type="ChEBI" id="CHEBI:37565"/>
        <dbReference type="ChEBI" id="CHEBI:58805"/>
        <dbReference type="EC" id="2.7.7.65"/>
    </reaction>
</comment>
<dbReference type="EMBL" id="QYBB01000016">
    <property type="protein sequence ID" value="RYC31152.1"/>
    <property type="molecule type" value="Genomic_DNA"/>
</dbReference>
<name>A0A4Q2U468_9HYPH</name>
<dbReference type="PANTHER" id="PTHR45138:SF9">
    <property type="entry name" value="DIGUANYLATE CYCLASE DGCM-RELATED"/>
    <property type="match status" value="1"/>
</dbReference>
<comment type="caution">
    <text evidence="5">The sequence shown here is derived from an EMBL/GenBank/DDBJ whole genome shotgun (WGS) entry which is preliminary data.</text>
</comment>
<evidence type="ECO:0000256" key="1">
    <source>
        <dbReference type="ARBA" id="ARBA00012528"/>
    </source>
</evidence>
<feature type="domain" description="GGDEF" evidence="4">
    <location>
        <begin position="330"/>
        <end position="466"/>
    </location>
</feature>
<feature type="region of interest" description="Disordered" evidence="3">
    <location>
        <begin position="453"/>
        <end position="479"/>
    </location>
</feature>
<gene>
    <name evidence="5" type="ORF">D3273_14755</name>
</gene>
<dbReference type="RefSeq" id="WP_129227654.1">
    <property type="nucleotide sequence ID" value="NZ_QYBB01000016.1"/>
</dbReference>
<dbReference type="GO" id="GO:0005886">
    <property type="term" value="C:plasma membrane"/>
    <property type="evidence" value="ECO:0007669"/>
    <property type="project" value="TreeGrafter"/>
</dbReference>
<proteinExistence type="predicted"/>
<dbReference type="OrthoDB" id="9812260at2"/>
<dbReference type="FunFam" id="3.30.70.270:FF:000001">
    <property type="entry name" value="Diguanylate cyclase domain protein"/>
    <property type="match status" value="1"/>
</dbReference>
<reference evidence="5 6" key="2">
    <citation type="submission" date="2019-02" db="EMBL/GenBank/DDBJ databases">
        <title>'Lichenibacterium ramalinii' gen. nov. sp. nov., 'Lichenibacterium minor' gen. nov. sp. nov.</title>
        <authorList>
            <person name="Pankratov T."/>
        </authorList>
    </citation>
    <scope>NUCLEOTIDE SEQUENCE [LARGE SCALE GENOMIC DNA]</scope>
    <source>
        <strain evidence="5 6">RmlP026</strain>
    </source>
</reference>